<name>A0A1G8MS05_9LACT</name>
<comment type="subunit">
    <text evidence="2 10">Homodimer.</text>
</comment>
<dbReference type="AlphaFoldDB" id="A0A1G8MS05"/>
<evidence type="ECO:0000256" key="8">
    <source>
        <dbReference type="ARBA" id="ARBA00023284"/>
    </source>
</evidence>
<dbReference type="InterPro" id="IPR036188">
    <property type="entry name" value="FAD/NAD-bd_sf"/>
</dbReference>
<dbReference type="InterPro" id="IPR023753">
    <property type="entry name" value="FAD/NAD-binding_dom"/>
</dbReference>
<feature type="domain" description="FAD/NAD(P)-binding" evidence="12">
    <location>
        <begin position="12"/>
        <end position="297"/>
    </location>
</feature>
<dbReference type="InterPro" id="IPR008255">
    <property type="entry name" value="Pyr_nucl-diS_OxRdtase_2_AS"/>
</dbReference>
<dbReference type="Gene3D" id="3.50.50.60">
    <property type="entry name" value="FAD/NAD(P)-binding domain"/>
    <property type="match status" value="2"/>
</dbReference>
<dbReference type="NCBIfam" id="TIGR01292">
    <property type="entry name" value="TRX_reduct"/>
    <property type="match status" value="1"/>
</dbReference>
<dbReference type="PRINTS" id="PR00469">
    <property type="entry name" value="PNDRDTASEII"/>
</dbReference>
<keyword evidence="8 10" id="KW-0676">Redox-active center</keyword>
<dbReference type="RefSeq" id="WP_092085840.1">
    <property type="nucleotide sequence ID" value="NZ_FNEL01000036.1"/>
</dbReference>
<proteinExistence type="inferred from homology"/>
<dbReference type="EMBL" id="PNHE01000014">
    <property type="protein sequence ID" value="PMC58419.1"/>
    <property type="molecule type" value="Genomic_DNA"/>
</dbReference>
<keyword evidence="11" id="KW-0521">NADP</keyword>
<dbReference type="PROSITE" id="PS00573">
    <property type="entry name" value="PYRIDINE_REDOX_2"/>
    <property type="match status" value="1"/>
</dbReference>
<evidence type="ECO:0000259" key="12">
    <source>
        <dbReference type="Pfam" id="PF07992"/>
    </source>
</evidence>
<dbReference type="PRINTS" id="PR00368">
    <property type="entry name" value="FADPNR"/>
</dbReference>
<keyword evidence="5 10" id="KW-0274">FAD</keyword>
<dbReference type="GO" id="GO:0004791">
    <property type="term" value="F:thioredoxin-disulfide reductase (NADPH) activity"/>
    <property type="evidence" value="ECO:0007669"/>
    <property type="project" value="UniProtKB-UniRule"/>
</dbReference>
<evidence type="ECO:0000256" key="5">
    <source>
        <dbReference type="ARBA" id="ARBA00022827"/>
    </source>
</evidence>
<evidence type="ECO:0000313" key="13">
    <source>
        <dbReference type="EMBL" id="PMC58419.1"/>
    </source>
</evidence>
<comment type="cofactor">
    <cofactor evidence="11">
        <name>FAD</name>
        <dbReference type="ChEBI" id="CHEBI:57692"/>
    </cofactor>
    <text evidence="11">Binds 1 FAD per subunit.</text>
</comment>
<dbReference type="OrthoDB" id="9806179at2"/>
<reference evidence="13 14" key="1">
    <citation type="submission" date="2017-09" db="EMBL/GenBank/DDBJ databases">
        <title>Bacterial strain isolated from the female urinary microbiota.</title>
        <authorList>
            <person name="Thomas-White K."/>
            <person name="Kumar N."/>
            <person name="Forster S."/>
            <person name="Putonti C."/>
            <person name="Lawley T."/>
            <person name="Wolfe A.J."/>
        </authorList>
    </citation>
    <scope>NUCLEOTIDE SEQUENCE [LARGE SCALE GENOMIC DNA]</scope>
    <source>
        <strain evidence="13 14">UMB0852</strain>
    </source>
</reference>
<sequence length="313" mass="33892">MTKETNQVTNIDVLVIGAGPGGLAAALYASRANLSTIILDKGAPGGEVLNTSEVENYPGFSLISGPELAEHMFNSATRFGARYEYGDVTHIEPGQKSHKVHTSQGIYEAKAVIIATGAHHRHLNVPGEEALAGQGVSYCAVCDGFFFKDRELIVVGGGDSAVEEGTYLTQFAKKVTIVHRRDELRAQQVLQDRAFNNDKVEFIWDSTVESINGDNQVESVTIKNVKTGETYDKPTDGVFIYIGILPNSDLVKDLGITDDEGWIITDNKMSTNIPGIYAVGDVRQTPLRQIATAVGDGSHAGHFAYDYIQSLDQ</sequence>
<dbReference type="STRING" id="84521.SAMN04487994_10368"/>
<dbReference type="GO" id="GO:0005737">
    <property type="term" value="C:cytoplasm"/>
    <property type="evidence" value="ECO:0007669"/>
    <property type="project" value="InterPro"/>
</dbReference>
<keyword evidence="4 10" id="KW-0285">Flavoprotein</keyword>
<evidence type="ECO:0000256" key="11">
    <source>
        <dbReference type="RuleBase" id="RU003881"/>
    </source>
</evidence>
<dbReference type="InterPro" id="IPR050097">
    <property type="entry name" value="Ferredoxin-NADP_redctase_2"/>
</dbReference>
<evidence type="ECO:0000256" key="4">
    <source>
        <dbReference type="ARBA" id="ARBA00022630"/>
    </source>
</evidence>
<dbReference type="InterPro" id="IPR005982">
    <property type="entry name" value="Thioredox_Rdtase"/>
</dbReference>
<dbReference type="EC" id="1.8.1.9" evidence="10"/>
<comment type="caution">
    <text evidence="13">The sequence shown here is derived from an EMBL/GenBank/DDBJ whole genome shotgun (WGS) entry which is preliminary data.</text>
</comment>
<dbReference type="GO" id="GO:0019430">
    <property type="term" value="P:removal of superoxide radicals"/>
    <property type="evidence" value="ECO:0007669"/>
    <property type="project" value="UniProtKB-UniRule"/>
</dbReference>
<comment type="catalytic activity">
    <reaction evidence="9 10">
        <text>[thioredoxin]-dithiol + NADP(+) = [thioredoxin]-disulfide + NADPH + H(+)</text>
        <dbReference type="Rhea" id="RHEA:20345"/>
        <dbReference type="Rhea" id="RHEA-COMP:10698"/>
        <dbReference type="Rhea" id="RHEA-COMP:10700"/>
        <dbReference type="ChEBI" id="CHEBI:15378"/>
        <dbReference type="ChEBI" id="CHEBI:29950"/>
        <dbReference type="ChEBI" id="CHEBI:50058"/>
        <dbReference type="ChEBI" id="CHEBI:57783"/>
        <dbReference type="ChEBI" id="CHEBI:58349"/>
        <dbReference type="EC" id="1.8.1.9"/>
    </reaction>
</comment>
<dbReference type="PANTHER" id="PTHR48105">
    <property type="entry name" value="THIOREDOXIN REDUCTASE 1-RELATED-RELATED"/>
    <property type="match status" value="1"/>
</dbReference>
<protein>
    <recommendedName>
        <fullName evidence="3 10">Thioredoxin reductase</fullName>
        <ecNumber evidence="10">1.8.1.9</ecNumber>
    </recommendedName>
</protein>
<dbReference type="Proteomes" id="UP000235682">
    <property type="component" value="Unassembled WGS sequence"/>
</dbReference>
<evidence type="ECO:0000256" key="3">
    <source>
        <dbReference type="ARBA" id="ARBA00018719"/>
    </source>
</evidence>
<evidence type="ECO:0000256" key="10">
    <source>
        <dbReference type="RuleBase" id="RU003880"/>
    </source>
</evidence>
<evidence type="ECO:0000256" key="2">
    <source>
        <dbReference type="ARBA" id="ARBA00011738"/>
    </source>
</evidence>
<dbReference type="SUPFAM" id="SSF51905">
    <property type="entry name" value="FAD/NAD(P)-binding domain"/>
    <property type="match status" value="1"/>
</dbReference>
<evidence type="ECO:0000256" key="9">
    <source>
        <dbReference type="ARBA" id="ARBA00048132"/>
    </source>
</evidence>
<organism evidence="13 14">
    <name type="scientific">Dolosicoccus paucivorans</name>
    <dbReference type="NCBI Taxonomy" id="84521"/>
    <lineage>
        <taxon>Bacteria</taxon>
        <taxon>Bacillati</taxon>
        <taxon>Bacillota</taxon>
        <taxon>Bacilli</taxon>
        <taxon>Lactobacillales</taxon>
        <taxon>Aerococcaceae</taxon>
        <taxon>Dolosicoccus</taxon>
    </lineage>
</organism>
<evidence type="ECO:0000313" key="14">
    <source>
        <dbReference type="Proteomes" id="UP000235682"/>
    </source>
</evidence>
<evidence type="ECO:0000256" key="7">
    <source>
        <dbReference type="ARBA" id="ARBA00023157"/>
    </source>
</evidence>
<gene>
    <name evidence="13" type="primary">trxB</name>
    <name evidence="13" type="ORF">CJ205_04310</name>
</gene>
<dbReference type="Pfam" id="PF07992">
    <property type="entry name" value="Pyr_redox_2"/>
    <property type="match status" value="1"/>
</dbReference>
<evidence type="ECO:0000256" key="6">
    <source>
        <dbReference type="ARBA" id="ARBA00023002"/>
    </source>
</evidence>
<comment type="similarity">
    <text evidence="1 10">Belongs to the class-II pyridine nucleotide-disulfide oxidoreductase family.</text>
</comment>
<evidence type="ECO:0000256" key="1">
    <source>
        <dbReference type="ARBA" id="ARBA00009333"/>
    </source>
</evidence>
<keyword evidence="7" id="KW-1015">Disulfide bond</keyword>
<keyword evidence="14" id="KW-1185">Reference proteome</keyword>
<accession>A0A1G8MS05</accession>
<keyword evidence="6 10" id="KW-0560">Oxidoreductase</keyword>